<dbReference type="SUPFAM" id="SSF81321">
    <property type="entry name" value="Family A G protein-coupled receptor-like"/>
    <property type="match status" value="1"/>
</dbReference>
<evidence type="ECO:0000313" key="8">
    <source>
        <dbReference type="Proteomes" id="UP000050794"/>
    </source>
</evidence>
<sequence length="317" mass="35368">MVKNTTALAVNIFLLLICICQMLANLFVLIAFIKNRNLRRNDNLILLVSLAFIDLMYAILSVPYLIILIIYWVPDGNAFNYSAPLIIGFGGLPAALMKSGCTITTLIAIDRIVALFFPMKYYTLQRRRYLIGGFILSMLMAAFDWAMLFMVSSIEPSPGCSSFACFTSGTFRAYWGLSNTIVNMISCLLTIGVVFGLRRLRWGRSKRVAQERRQLDDKAANRAAVLIITVSAVFGVVPGIINACGEFLNLEIFNEIGFFIGVCASISGLSHAFIFGMAHRGMRMHILEMFGFKVADQTRISSVRSMAQQQSVFQKVR</sequence>
<evidence type="ECO:0000313" key="7">
    <source>
        <dbReference type="EMBL" id="VDM36512.1"/>
    </source>
</evidence>
<dbReference type="EMBL" id="UYWY01019353">
    <property type="protein sequence ID" value="VDM36512.1"/>
    <property type="molecule type" value="Genomic_DNA"/>
</dbReference>
<dbReference type="SMART" id="SM01381">
    <property type="entry name" value="7TM_GPCR_Srsx"/>
    <property type="match status" value="1"/>
</dbReference>
<evidence type="ECO:0000256" key="2">
    <source>
        <dbReference type="ARBA" id="ARBA00022692"/>
    </source>
</evidence>
<protein>
    <submittedName>
        <fullName evidence="9">G_PROTEIN_RECEP_F1_2 domain-containing protein</fullName>
    </submittedName>
</protein>
<evidence type="ECO:0000256" key="5">
    <source>
        <dbReference type="SAM" id="Phobius"/>
    </source>
</evidence>
<comment type="subcellular location">
    <subcellularLocation>
        <location evidence="1">Membrane</location>
    </subcellularLocation>
</comment>
<evidence type="ECO:0000256" key="3">
    <source>
        <dbReference type="ARBA" id="ARBA00022989"/>
    </source>
</evidence>
<name>A0A183UA77_TOXCA</name>
<dbReference type="Proteomes" id="UP000050794">
    <property type="component" value="Unassembled WGS sequence"/>
</dbReference>
<evidence type="ECO:0000313" key="9">
    <source>
        <dbReference type="WBParaSite" id="TCNE_0000539701-mRNA-1"/>
    </source>
</evidence>
<evidence type="ECO:0000259" key="6">
    <source>
        <dbReference type="PROSITE" id="PS50262"/>
    </source>
</evidence>
<gene>
    <name evidence="7" type="ORF">TCNE_LOCUS5397</name>
</gene>
<dbReference type="GO" id="GO:0004930">
    <property type="term" value="F:G protein-coupled receptor activity"/>
    <property type="evidence" value="ECO:0007669"/>
    <property type="project" value="InterPro"/>
</dbReference>
<dbReference type="PANTHER" id="PTHR46955">
    <property type="entry name" value="PROTEIN CBG01349-RELATED"/>
    <property type="match status" value="1"/>
</dbReference>
<feature type="transmembrane region" description="Helical" evidence="5">
    <location>
        <begin position="44"/>
        <end position="73"/>
    </location>
</feature>
<dbReference type="CDD" id="cd00637">
    <property type="entry name" value="7tm_classA_rhodopsin-like"/>
    <property type="match status" value="1"/>
</dbReference>
<feature type="transmembrane region" description="Helical" evidence="5">
    <location>
        <begin position="219"/>
        <end position="241"/>
    </location>
</feature>
<reference evidence="9" key="1">
    <citation type="submission" date="2016-06" db="UniProtKB">
        <authorList>
            <consortium name="WormBaseParasite"/>
        </authorList>
    </citation>
    <scope>IDENTIFICATION</scope>
</reference>
<feature type="transmembrane region" description="Helical" evidence="5">
    <location>
        <begin position="174"/>
        <end position="198"/>
    </location>
</feature>
<dbReference type="Gene3D" id="1.20.1070.10">
    <property type="entry name" value="Rhodopsin 7-helix transmembrane proteins"/>
    <property type="match status" value="1"/>
</dbReference>
<dbReference type="PROSITE" id="PS50262">
    <property type="entry name" value="G_PROTEIN_RECEP_F1_2"/>
    <property type="match status" value="1"/>
</dbReference>
<feature type="transmembrane region" description="Helical" evidence="5">
    <location>
        <begin position="129"/>
        <end position="154"/>
    </location>
</feature>
<accession>A0A183UA77</accession>
<keyword evidence="2 5" id="KW-0812">Transmembrane</keyword>
<feature type="transmembrane region" description="Helical" evidence="5">
    <location>
        <begin position="85"/>
        <end position="109"/>
    </location>
</feature>
<keyword evidence="3 5" id="KW-1133">Transmembrane helix</keyword>
<dbReference type="InterPro" id="IPR052322">
    <property type="entry name" value="Mito_rRNA_Mtase_NSUN4"/>
</dbReference>
<dbReference type="PANTHER" id="PTHR46955:SF3">
    <property type="entry name" value="G_PROTEIN_RECEP_F1_2 DOMAIN-CONTAINING PROTEIN"/>
    <property type="match status" value="1"/>
</dbReference>
<dbReference type="Pfam" id="PF10316">
    <property type="entry name" value="7TM_GPCR_Srbc"/>
    <property type="match status" value="1"/>
</dbReference>
<dbReference type="WBParaSite" id="TCNE_0000539701-mRNA-1">
    <property type="protein sequence ID" value="TCNE_0000539701-mRNA-1"/>
    <property type="gene ID" value="TCNE_0000539701"/>
</dbReference>
<reference evidence="7 8" key="2">
    <citation type="submission" date="2018-11" db="EMBL/GenBank/DDBJ databases">
        <authorList>
            <consortium name="Pathogen Informatics"/>
        </authorList>
    </citation>
    <scope>NUCLEOTIDE SEQUENCE [LARGE SCALE GENOMIC DNA]</scope>
</reference>
<keyword evidence="8" id="KW-1185">Reference proteome</keyword>
<dbReference type="InterPro" id="IPR000276">
    <property type="entry name" value="GPCR_Rhodpsn"/>
</dbReference>
<evidence type="ECO:0000256" key="1">
    <source>
        <dbReference type="ARBA" id="ARBA00004370"/>
    </source>
</evidence>
<proteinExistence type="predicted"/>
<dbReference type="AlphaFoldDB" id="A0A183UA77"/>
<organism evidence="8 9">
    <name type="scientific">Toxocara canis</name>
    <name type="common">Canine roundworm</name>
    <dbReference type="NCBI Taxonomy" id="6265"/>
    <lineage>
        <taxon>Eukaryota</taxon>
        <taxon>Metazoa</taxon>
        <taxon>Ecdysozoa</taxon>
        <taxon>Nematoda</taxon>
        <taxon>Chromadorea</taxon>
        <taxon>Rhabditida</taxon>
        <taxon>Spirurina</taxon>
        <taxon>Ascaridomorpha</taxon>
        <taxon>Ascaridoidea</taxon>
        <taxon>Toxocaridae</taxon>
        <taxon>Toxocara</taxon>
    </lineage>
</organism>
<feature type="transmembrane region" description="Helical" evidence="5">
    <location>
        <begin position="256"/>
        <end position="278"/>
    </location>
</feature>
<dbReference type="GO" id="GO:0016020">
    <property type="term" value="C:membrane"/>
    <property type="evidence" value="ECO:0007669"/>
    <property type="project" value="UniProtKB-SubCell"/>
</dbReference>
<feature type="transmembrane region" description="Helical" evidence="5">
    <location>
        <begin position="12"/>
        <end position="32"/>
    </location>
</feature>
<feature type="domain" description="G-protein coupled receptors family 1 profile" evidence="6">
    <location>
        <begin position="24"/>
        <end position="236"/>
    </location>
</feature>
<dbReference type="PRINTS" id="PR00237">
    <property type="entry name" value="GPCRRHODOPSN"/>
</dbReference>
<keyword evidence="4 5" id="KW-0472">Membrane</keyword>
<dbReference type="InterPro" id="IPR019420">
    <property type="entry name" value="7TM_GPCR_serpentine_rcpt_Srbc"/>
</dbReference>
<dbReference type="InterPro" id="IPR017452">
    <property type="entry name" value="GPCR_Rhodpsn_7TM"/>
</dbReference>
<evidence type="ECO:0000256" key="4">
    <source>
        <dbReference type="ARBA" id="ARBA00023136"/>
    </source>
</evidence>